<proteinExistence type="predicted"/>
<comment type="caution">
    <text evidence="2">The sequence shown here is derived from an EMBL/GenBank/DDBJ whole genome shotgun (WGS) entry which is preliminary data.</text>
</comment>
<evidence type="ECO:0000313" key="3">
    <source>
        <dbReference type="Proteomes" id="UP000479691"/>
    </source>
</evidence>
<feature type="compositionally biased region" description="Polar residues" evidence="1">
    <location>
        <begin position="102"/>
        <end position="127"/>
    </location>
</feature>
<organism evidence="2 3">
    <name type="scientific">Orbilia oligospora</name>
    <name type="common">Nematode-trapping fungus</name>
    <name type="synonym">Arthrobotrys oligospora</name>
    <dbReference type="NCBI Taxonomy" id="2813651"/>
    <lineage>
        <taxon>Eukaryota</taxon>
        <taxon>Fungi</taxon>
        <taxon>Dikarya</taxon>
        <taxon>Ascomycota</taxon>
        <taxon>Pezizomycotina</taxon>
        <taxon>Orbiliomycetes</taxon>
        <taxon>Orbiliales</taxon>
        <taxon>Orbiliaceae</taxon>
        <taxon>Orbilia</taxon>
    </lineage>
</organism>
<gene>
    <name evidence="2" type="ORF">TWF788_007647</name>
</gene>
<feature type="compositionally biased region" description="Basic and acidic residues" evidence="1">
    <location>
        <begin position="47"/>
        <end position="58"/>
    </location>
</feature>
<feature type="region of interest" description="Disordered" evidence="1">
    <location>
        <begin position="37"/>
        <end position="127"/>
    </location>
</feature>
<protein>
    <submittedName>
        <fullName evidence="2">Uncharacterized protein</fullName>
    </submittedName>
</protein>
<accession>A0A7C8PSD3</accession>
<dbReference type="EMBL" id="JAABOE010000043">
    <property type="protein sequence ID" value="KAF3177864.1"/>
    <property type="molecule type" value="Genomic_DNA"/>
</dbReference>
<reference evidence="2 3" key="1">
    <citation type="submission" date="2019-06" db="EMBL/GenBank/DDBJ databases">
        <authorList>
            <person name="Palmer J.M."/>
        </authorList>
    </citation>
    <scope>NUCLEOTIDE SEQUENCE [LARGE SCALE GENOMIC DNA]</scope>
    <source>
        <strain evidence="2 3">TWF788</strain>
    </source>
</reference>
<sequence length="127" mass="14112">MSASCREFGLRARLLSQFDNDNEITVEEMRVFYVNGCLTNNTPAPTPKHDRSGEEAASRQHPLPQRVITPDRRRSLPPNHGRSQSFGEQSCRELRSGRTMPASGNHTPNGRSAQASTREQPISPNLG</sequence>
<dbReference type="Proteomes" id="UP000479691">
    <property type="component" value="Unassembled WGS sequence"/>
</dbReference>
<evidence type="ECO:0000256" key="1">
    <source>
        <dbReference type="SAM" id="MobiDB-lite"/>
    </source>
</evidence>
<dbReference type="AlphaFoldDB" id="A0A7C8PSD3"/>
<name>A0A7C8PSD3_ORBOL</name>
<evidence type="ECO:0000313" key="2">
    <source>
        <dbReference type="EMBL" id="KAF3177864.1"/>
    </source>
</evidence>